<sequence length="297" mass="33593">MLNKTLLLLLLFFTIKTYAQTDTLRSQPVSDSVARGDTALVAKPATYALSWQQDTLYTKLYRNLYAGNKKGAVFMINSVRQPGDKDELFYMLAGLFLVVAITRTGFPKYFQNIFRLFFQSNYRQKQSKESLLQDNLPSLLLNIAFLLSGGLLIALLANGSPQVAHIPLWLLWLYTFGTLAVIYIGKHLFILFCGWAFNVPQFAFNYNFIVFLVNKVTGICLLPLLAIMAFSNGQTRDTAVTVALSLVLLMLLYRYVVALGTVVKNLKINAVHFFIYLCAVEILPLLVIYKLLFIIIK</sequence>
<dbReference type="AlphaFoldDB" id="A0A4U3KVS7"/>
<reference evidence="3 4" key="1">
    <citation type="submission" date="2019-05" db="EMBL/GenBank/DDBJ databases">
        <title>Panacibacter sp. strain 17mud1-8 Genome sequencing and assembly.</title>
        <authorList>
            <person name="Chhetri G."/>
        </authorList>
    </citation>
    <scope>NUCLEOTIDE SEQUENCE [LARGE SCALE GENOMIC DNA]</scope>
    <source>
        <strain evidence="3 4">17mud1-8</strain>
    </source>
</reference>
<proteinExistence type="predicted"/>
<gene>
    <name evidence="3" type="ORF">FC093_19415</name>
</gene>
<feature type="transmembrane region" description="Helical" evidence="1">
    <location>
        <begin position="139"/>
        <end position="157"/>
    </location>
</feature>
<evidence type="ECO:0000313" key="3">
    <source>
        <dbReference type="EMBL" id="TKK65704.1"/>
    </source>
</evidence>
<organism evidence="3 4">
    <name type="scientific">Ilyomonas limi</name>
    <dbReference type="NCBI Taxonomy" id="2575867"/>
    <lineage>
        <taxon>Bacteria</taxon>
        <taxon>Pseudomonadati</taxon>
        <taxon>Bacteroidota</taxon>
        <taxon>Chitinophagia</taxon>
        <taxon>Chitinophagales</taxon>
        <taxon>Chitinophagaceae</taxon>
        <taxon>Ilyomonas</taxon>
    </lineage>
</organism>
<protein>
    <submittedName>
        <fullName evidence="3">DUF4271 domain-containing protein</fullName>
    </submittedName>
</protein>
<accession>A0A4U3KVS7</accession>
<feature type="signal peptide" evidence="2">
    <location>
        <begin position="1"/>
        <end position="19"/>
    </location>
</feature>
<dbReference type="Proteomes" id="UP000305848">
    <property type="component" value="Unassembled WGS sequence"/>
</dbReference>
<dbReference type="OrthoDB" id="1494583at2"/>
<dbReference type="InterPro" id="IPR025367">
    <property type="entry name" value="DUF4271"/>
</dbReference>
<dbReference type="RefSeq" id="WP_137263473.1">
    <property type="nucleotide sequence ID" value="NZ_SZQL01000019.1"/>
</dbReference>
<dbReference type="EMBL" id="SZQL01000019">
    <property type="protein sequence ID" value="TKK65704.1"/>
    <property type="molecule type" value="Genomic_DNA"/>
</dbReference>
<dbReference type="Pfam" id="PF14093">
    <property type="entry name" value="DUF4271"/>
    <property type="match status" value="1"/>
</dbReference>
<feature type="transmembrane region" description="Helical" evidence="1">
    <location>
        <begin position="169"/>
        <end position="197"/>
    </location>
</feature>
<evidence type="ECO:0000256" key="1">
    <source>
        <dbReference type="SAM" id="Phobius"/>
    </source>
</evidence>
<feature type="chain" id="PRO_5020409518" evidence="2">
    <location>
        <begin position="20"/>
        <end position="297"/>
    </location>
</feature>
<keyword evidence="2" id="KW-0732">Signal</keyword>
<feature type="transmembrane region" description="Helical" evidence="1">
    <location>
        <begin position="209"/>
        <end position="230"/>
    </location>
</feature>
<feature type="transmembrane region" description="Helical" evidence="1">
    <location>
        <begin position="88"/>
        <end position="106"/>
    </location>
</feature>
<feature type="transmembrane region" description="Helical" evidence="1">
    <location>
        <begin position="274"/>
        <end position="296"/>
    </location>
</feature>
<keyword evidence="4" id="KW-1185">Reference proteome</keyword>
<keyword evidence="1" id="KW-0812">Transmembrane</keyword>
<evidence type="ECO:0000313" key="4">
    <source>
        <dbReference type="Proteomes" id="UP000305848"/>
    </source>
</evidence>
<comment type="caution">
    <text evidence="3">The sequence shown here is derived from an EMBL/GenBank/DDBJ whole genome shotgun (WGS) entry which is preliminary data.</text>
</comment>
<name>A0A4U3KVS7_9BACT</name>
<feature type="transmembrane region" description="Helical" evidence="1">
    <location>
        <begin position="242"/>
        <end position="262"/>
    </location>
</feature>
<keyword evidence="1" id="KW-1133">Transmembrane helix</keyword>
<keyword evidence="1" id="KW-0472">Membrane</keyword>
<evidence type="ECO:0000256" key="2">
    <source>
        <dbReference type="SAM" id="SignalP"/>
    </source>
</evidence>